<keyword evidence="2" id="KW-1185">Reference proteome</keyword>
<dbReference type="HOGENOM" id="CLU_3377636_0_0_1"/>
<sequence>MKMVWEDLISKLWTTIGPETKPENPKFNVFSQLT</sequence>
<dbReference type="EnsemblMetazoa" id="tetur02g12180.1">
    <property type="protein sequence ID" value="tetur02g12180.1"/>
    <property type="gene ID" value="tetur02g12180"/>
</dbReference>
<organism evidence="1 2">
    <name type="scientific">Tetranychus urticae</name>
    <name type="common">Two-spotted spider mite</name>
    <dbReference type="NCBI Taxonomy" id="32264"/>
    <lineage>
        <taxon>Eukaryota</taxon>
        <taxon>Metazoa</taxon>
        <taxon>Ecdysozoa</taxon>
        <taxon>Arthropoda</taxon>
        <taxon>Chelicerata</taxon>
        <taxon>Arachnida</taxon>
        <taxon>Acari</taxon>
        <taxon>Acariformes</taxon>
        <taxon>Trombidiformes</taxon>
        <taxon>Prostigmata</taxon>
        <taxon>Eleutherengona</taxon>
        <taxon>Raphignathae</taxon>
        <taxon>Tetranychoidea</taxon>
        <taxon>Tetranychidae</taxon>
        <taxon>Tetranychus</taxon>
    </lineage>
</organism>
<dbReference type="Proteomes" id="UP000015104">
    <property type="component" value="Unassembled WGS sequence"/>
</dbReference>
<protein>
    <submittedName>
        <fullName evidence="1">Uncharacterized protein</fullName>
    </submittedName>
</protein>
<reference evidence="1" key="2">
    <citation type="submission" date="2015-06" db="UniProtKB">
        <authorList>
            <consortium name="EnsemblMetazoa"/>
        </authorList>
    </citation>
    <scope>IDENTIFICATION</scope>
</reference>
<accession>T1JXJ5</accession>
<reference evidence="2" key="1">
    <citation type="submission" date="2011-08" db="EMBL/GenBank/DDBJ databases">
        <authorList>
            <person name="Rombauts S."/>
        </authorList>
    </citation>
    <scope>NUCLEOTIDE SEQUENCE</scope>
    <source>
        <strain evidence="2">London</strain>
    </source>
</reference>
<name>T1JXJ5_TETUR</name>
<dbReference type="EMBL" id="CAEY01000829">
    <property type="status" value="NOT_ANNOTATED_CDS"/>
    <property type="molecule type" value="Genomic_DNA"/>
</dbReference>
<proteinExistence type="predicted"/>
<evidence type="ECO:0000313" key="1">
    <source>
        <dbReference type="EnsemblMetazoa" id="tetur02g12180.1"/>
    </source>
</evidence>
<dbReference type="AlphaFoldDB" id="T1JXJ5"/>
<evidence type="ECO:0000313" key="2">
    <source>
        <dbReference type="Proteomes" id="UP000015104"/>
    </source>
</evidence>